<evidence type="ECO:0008006" key="3">
    <source>
        <dbReference type="Google" id="ProtNLM"/>
    </source>
</evidence>
<evidence type="ECO:0000313" key="1">
    <source>
        <dbReference type="EMBL" id="SEP61268.1"/>
    </source>
</evidence>
<dbReference type="RefSeq" id="WP_091772187.1">
    <property type="nucleotide sequence ID" value="NZ_CAESCL010000085.1"/>
</dbReference>
<protein>
    <recommendedName>
        <fullName evidence="3">YneQ</fullName>
    </recommendedName>
</protein>
<dbReference type="EMBL" id="FOES01000001">
    <property type="protein sequence ID" value="SEP61268.1"/>
    <property type="molecule type" value="Genomic_DNA"/>
</dbReference>
<reference evidence="1 2" key="1">
    <citation type="submission" date="2016-10" db="EMBL/GenBank/DDBJ databases">
        <authorList>
            <person name="de Groot N.N."/>
        </authorList>
    </citation>
    <scope>NUCLEOTIDE SEQUENCE [LARGE SCALE GENOMIC DNA]</scope>
    <source>
        <strain evidence="1 2">DSM 21633</strain>
    </source>
</reference>
<dbReference type="AlphaFoldDB" id="A0A1H8ZC54"/>
<accession>A0A1H8ZC54</accession>
<evidence type="ECO:0000313" key="2">
    <source>
        <dbReference type="Proteomes" id="UP000199427"/>
    </source>
</evidence>
<dbReference type="STRING" id="571933.SAMN05216362_101248"/>
<proteinExistence type="predicted"/>
<dbReference type="Proteomes" id="UP000199427">
    <property type="component" value="Unassembled WGS sequence"/>
</dbReference>
<gene>
    <name evidence="1" type="ORF">SAMN05216362_101248</name>
</gene>
<sequence length="101" mass="12162">MAFGLKREELRNWKRKVQSGEIAFITHYWVDDRFPNMKTVTKVGCSDIDKLIQWGKKHGLNPKWIHRDEKYPHYDLIGSFQVEILKAEGRLNQLDRFKNRF</sequence>
<name>A0A1H8ZC54_9BACI</name>
<organism evidence="1 2">
    <name type="scientific">Piscibacillus halophilus</name>
    <dbReference type="NCBI Taxonomy" id="571933"/>
    <lineage>
        <taxon>Bacteria</taxon>
        <taxon>Bacillati</taxon>
        <taxon>Bacillota</taxon>
        <taxon>Bacilli</taxon>
        <taxon>Bacillales</taxon>
        <taxon>Bacillaceae</taxon>
        <taxon>Piscibacillus</taxon>
    </lineage>
</organism>
<keyword evidence="2" id="KW-1185">Reference proteome</keyword>
<dbReference type="OrthoDB" id="2361368at2"/>